<feature type="chain" id="PRO_5020809959" description="Secreted protein" evidence="2">
    <location>
        <begin position="22"/>
        <end position="252"/>
    </location>
</feature>
<sequence>MRSMASILLSAALLACGDASSPPPVSTAGEGGSGGSGAAGAGGATTSGSTSSAGAGGEGGAGAGGAGGSASGAIVLSIATPEECSRQERELGAIGPGPAEIDVIALGRFEAPEPMLVEEFSYWSCSGVRHEVVFFSSASAAPDEDAALRTLQVPELPSIGDAAHKIAIPIDPPLLLDAEHRYGYFGVRMMRDEADAADAMCVVSCRDSAQPERNYWSDSAEAPFGWKQLSGSPTPGTGLDEDYMFSVAGRPQ</sequence>
<dbReference type="Proteomes" id="UP000295781">
    <property type="component" value="Chromosome"/>
</dbReference>
<dbReference type="RefSeq" id="WP_129347188.1">
    <property type="nucleotide sequence ID" value="NZ_CP012670.1"/>
</dbReference>
<dbReference type="AlphaFoldDB" id="A0A4P2PZA3"/>
<accession>A0A4P2PZA3</accession>
<evidence type="ECO:0000313" key="4">
    <source>
        <dbReference type="Proteomes" id="UP000295781"/>
    </source>
</evidence>
<evidence type="ECO:0000313" key="3">
    <source>
        <dbReference type="EMBL" id="AUX21938.1"/>
    </source>
</evidence>
<dbReference type="PROSITE" id="PS51257">
    <property type="entry name" value="PROKAR_LIPOPROTEIN"/>
    <property type="match status" value="1"/>
</dbReference>
<evidence type="ECO:0008006" key="5">
    <source>
        <dbReference type="Google" id="ProtNLM"/>
    </source>
</evidence>
<evidence type="ECO:0000256" key="1">
    <source>
        <dbReference type="SAM" id="MobiDB-lite"/>
    </source>
</evidence>
<reference evidence="3 4" key="1">
    <citation type="submission" date="2015-09" db="EMBL/GenBank/DDBJ databases">
        <title>Sorangium comparison.</title>
        <authorList>
            <person name="Zaburannyi N."/>
            <person name="Bunk B."/>
            <person name="Overmann J."/>
            <person name="Mueller R."/>
        </authorList>
    </citation>
    <scope>NUCLEOTIDE SEQUENCE [LARGE SCALE GENOMIC DNA]</scope>
    <source>
        <strain evidence="3 4">So ceGT47</strain>
    </source>
</reference>
<organism evidence="3 4">
    <name type="scientific">Sorangium cellulosum</name>
    <name type="common">Polyangium cellulosum</name>
    <dbReference type="NCBI Taxonomy" id="56"/>
    <lineage>
        <taxon>Bacteria</taxon>
        <taxon>Pseudomonadati</taxon>
        <taxon>Myxococcota</taxon>
        <taxon>Polyangia</taxon>
        <taxon>Polyangiales</taxon>
        <taxon>Polyangiaceae</taxon>
        <taxon>Sorangium</taxon>
    </lineage>
</organism>
<dbReference type="EMBL" id="CP012670">
    <property type="protein sequence ID" value="AUX21938.1"/>
    <property type="molecule type" value="Genomic_DNA"/>
</dbReference>
<name>A0A4P2PZA3_SORCE</name>
<feature type="region of interest" description="Disordered" evidence="1">
    <location>
        <begin position="19"/>
        <end position="64"/>
    </location>
</feature>
<evidence type="ECO:0000256" key="2">
    <source>
        <dbReference type="SAM" id="SignalP"/>
    </source>
</evidence>
<proteinExistence type="predicted"/>
<dbReference type="OrthoDB" id="9856554at2"/>
<gene>
    <name evidence="3" type="ORF">SOCEGT47_024360</name>
</gene>
<feature type="compositionally biased region" description="Gly residues" evidence="1">
    <location>
        <begin position="29"/>
        <end position="45"/>
    </location>
</feature>
<protein>
    <recommendedName>
        <fullName evidence="5">Secreted protein</fullName>
    </recommendedName>
</protein>
<feature type="signal peptide" evidence="2">
    <location>
        <begin position="1"/>
        <end position="21"/>
    </location>
</feature>
<feature type="compositionally biased region" description="Gly residues" evidence="1">
    <location>
        <begin position="54"/>
        <end position="64"/>
    </location>
</feature>
<keyword evidence="2" id="KW-0732">Signal</keyword>